<dbReference type="Proteomes" id="UP000191672">
    <property type="component" value="Unassembled WGS sequence"/>
</dbReference>
<feature type="signal peptide" evidence="1">
    <location>
        <begin position="1"/>
        <end position="18"/>
    </location>
</feature>
<proteinExistence type="predicted"/>
<protein>
    <recommendedName>
        <fullName evidence="4">Cell wall galactomannoprotein</fullName>
    </recommendedName>
</protein>
<reference evidence="3" key="1">
    <citation type="journal article" date="2017" name="Nat. Microbiol.">
        <title>Global analysis of biosynthetic gene clusters reveals vast potential of secondary metabolite production in Penicillium species.</title>
        <authorList>
            <person name="Nielsen J.C."/>
            <person name="Grijseels S."/>
            <person name="Prigent S."/>
            <person name="Ji B."/>
            <person name="Dainat J."/>
            <person name="Nielsen K.F."/>
            <person name="Frisvad J.C."/>
            <person name="Workman M."/>
            <person name="Nielsen J."/>
        </authorList>
    </citation>
    <scope>NUCLEOTIDE SEQUENCE [LARGE SCALE GENOMIC DNA]</scope>
    <source>
        <strain evidence="3">IBT 31811</strain>
    </source>
</reference>
<feature type="chain" id="PRO_5012235297" description="Cell wall galactomannoprotein" evidence="1">
    <location>
        <begin position="19"/>
        <end position="194"/>
    </location>
</feature>
<evidence type="ECO:0000256" key="1">
    <source>
        <dbReference type="SAM" id="SignalP"/>
    </source>
</evidence>
<comment type="caution">
    <text evidence="2">The sequence shown here is derived from an EMBL/GenBank/DDBJ whole genome shotgun (WGS) entry which is preliminary data.</text>
</comment>
<dbReference type="AlphaFoldDB" id="A0A1V6PPK0"/>
<sequence>MRFTLIASALALAVGTNAAMSASEVQSNIDAITQKSAETKDVAHSITVLNALNKGPLVINDFKDIITLATNDITAMNSKRSEEAALDSVAALGSQKKRQSVGYSAVEQQGICNAFRSFVEVHQDLLRVVIGKHGILSTFSFTKPIATVLQTLEGGVDKLAFGIIDTVPTCAQDATQNKNALDQTLKDAETTYSN</sequence>
<gene>
    <name evidence="2" type="ORF">PENANT_c075G04585</name>
</gene>
<name>A0A1V6PPK0_9EURO</name>
<keyword evidence="1" id="KW-0732">Signal</keyword>
<organism evidence="2 3">
    <name type="scientific">Penicillium antarcticum</name>
    <dbReference type="NCBI Taxonomy" id="416450"/>
    <lineage>
        <taxon>Eukaryota</taxon>
        <taxon>Fungi</taxon>
        <taxon>Dikarya</taxon>
        <taxon>Ascomycota</taxon>
        <taxon>Pezizomycotina</taxon>
        <taxon>Eurotiomycetes</taxon>
        <taxon>Eurotiomycetidae</taxon>
        <taxon>Eurotiales</taxon>
        <taxon>Aspergillaceae</taxon>
        <taxon>Penicillium</taxon>
    </lineage>
</organism>
<keyword evidence="3" id="KW-1185">Reference proteome</keyword>
<accession>A0A1V6PPK0</accession>
<evidence type="ECO:0008006" key="4">
    <source>
        <dbReference type="Google" id="ProtNLM"/>
    </source>
</evidence>
<evidence type="ECO:0000313" key="2">
    <source>
        <dbReference type="EMBL" id="OQD78851.1"/>
    </source>
</evidence>
<evidence type="ECO:0000313" key="3">
    <source>
        <dbReference type="Proteomes" id="UP000191672"/>
    </source>
</evidence>
<dbReference type="OrthoDB" id="5089392at2759"/>
<dbReference type="EMBL" id="MDYN01000075">
    <property type="protein sequence ID" value="OQD78851.1"/>
    <property type="molecule type" value="Genomic_DNA"/>
</dbReference>